<evidence type="ECO:0000256" key="2">
    <source>
        <dbReference type="ARBA" id="ARBA00022840"/>
    </source>
</evidence>
<dbReference type="AlphaFoldDB" id="A0A6A5TIM0"/>
<dbReference type="Pfam" id="PF00004">
    <property type="entry name" value="AAA"/>
    <property type="match status" value="1"/>
</dbReference>
<evidence type="ECO:0000259" key="4">
    <source>
        <dbReference type="Pfam" id="PF00004"/>
    </source>
</evidence>
<keyword evidence="7" id="KW-1185">Reference proteome</keyword>
<feature type="domain" description="Mitochondrial chaperone BCS1-like ATPase lid" evidence="5">
    <location>
        <begin position="65"/>
        <end position="101"/>
    </location>
</feature>
<dbReference type="SUPFAM" id="SSF52540">
    <property type="entry name" value="P-loop containing nucleoside triphosphate hydrolases"/>
    <property type="match status" value="1"/>
</dbReference>
<dbReference type="GO" id="GO:0016887">
    <property type="term" value="F:ATP hydrolysis activity"/>
    <property type="evidence" value="ECO:0007669"/>
    <property type="project" value="InterPro"/>
</dbReference>
<dbReference type="InterPro" id="IPR003959">
    <property type="entry name" value="ATPase_AAA_core"/>
</dbReference>
<dbReference type="GO" id="GO:0005524">
    <property type="term" value="F:ATP binding"/>
    <property type="evidence" value="ECO:0007669"/>
    <property type="project" value="UniProtKB-KW"/>
</dbReference>
<comment type="similarity">
    <text evidence="3">Belongs to the AAA ATPase family.</text>
</comment>
<dbReference type="InterPro" id="IPR050747">
    <property type="entry name" value="Mitochondrial_chaperone_BCS1"/>
</dbReference>
<dbReference type="InterPro" id="IPR027417">
    <property type="entry name" value="P-loop_NTPase"/>
</dbReference>
<name>A0A6A5TIM0_9PLEO</name>
<proteinExistence type="inferred from homology"/>
<gene>
    <name evidence="6" type="ORF">CC80DRAFT_426524</name>
</gene>
<dbReference type="Proteomes" id="UP000800035">
    <property type="component" value="Unassembled WGS sequence"/>
</dbReference>
<feature type="domain" description="ATPase AAA-type core" evidence="4">
    <location>
        <begin position="2"/>
        <end position="47"/>
    </location>
</feature>
<evidence type="ECO:0000313" key="7">
    <source>
        <dbReference type="Proteomes" id="UP000800035"/>
    </source>
</evidence>
<dbReference type="Pfam" id="PF25426">
    <property type="entry name" value="AAA_lid_BCS1"/>
    <property type="match status" value="1"/>
</dbReference>
<dbReference type="PANTHER" id="PTHR23070">
    <property type="entry name" value="BCS1 AAA-TYPE ATPASE"/>
    <property type="match status" value="1"/>
</dbReference>
<reference evidence="6" key="1">
    <citation type="journal article" date="2020" name="Stud. Mycol.">
        <title>101 Dothideomycetes genomes: a test case for predicting lifestyles and emergence of pathogens.</title>
        <authorList>
            <person name="Haridas S."/>
            <person name="Albert R."/>
            <person name="Binder M."/>
            <person name="Bloem J."/>
            <person name="Labutti K."/>
            <person name="Salamov A."/>
            <person name="Andreopoulos B."/>
            <person name="Baker S."/>
            <person name="Barry K."/>
            <person name="Bills G."/>
            <person name="Bluhm B."/>
            <person name="Cannon C."/>
            <person name="Castanera R."/>
            <person name="Culley D."/>
            <person name="Daum C."/>
            <person name="Ezra D."/>
            <person name="Gonzalez J."/>
            <person name="Henrissat B."/>
            <person name="Kuo A."/>
            <person name="Liang C."/>
            <person name="Lipzen A."/>
            <person name="Lutzoni F."/>
            <person name="Magnuson J."/>
            <person name="Mondo S."/>
            <person name="Nolan M."/>
            <person name="Ohm R."/>
            <person name="Pangilinan J."/>
            <person name="Park H.-J."/>
            <person name="Ramirez L."/>
            <person name="Alfaro M."/>
            <person name="Sun H."/>
            <person name="Tritt A."/>
            <person name="Yoshinaga Y."/>
            <person name="Zwiers L.-H."/>
            <person name="Turgeon B."/>
            <person name="Goodwin S."/>
            <person name="Spatafora J."/>
            <person name="Crous P."/>
            <person name="Grigoriev I."/>
        </authorList>
    </citation>
    <scope>NUCLEOTIDE SEQUENCE</scope>
    <source>
        <strain evidence="6">CBS 675.92</strain>
    </source>
</reference>
<dbReference type="InterPro" id="IPR003960">
    <property type="entry name" value="ATPase_AAA_CS"/>
</dbReference>
<evidence type="ECO:0000259" key="5">
    <source>
        <dbReference type="Pfam" id="PF25426"/>
    </source>
</evidence>
<dbReference type="Gene3D" id="3.40.50.300">
    <property type="entry name" value="P-loop containing nucleotide triphosphate hydrolases"/>
    <property type="match status" value="1"/>
</dbReference>
<keyword evidence="2 3" id="KW-0067">ATP-binding</keyword>
<protein>
    <submittedName>
        <fullName evidence="6">Uncharacterized protein</fullName>
    </submittedName>
</protein>
<feature type="non-terminal residue" evidence="6">
    <location>
        <position position="1"/>
    </location>
</feature>
<keyword evidence="1 3" id="KW-0547">Nucleotide-binding</keyword>
<evidence type="ECO:0000256" key="3">
    <source>
        <dbReference type="RuleBase" id="RU003651"/>
    </source>
</evidence>
<accession>A0A6A5TIM0</accession>
<evidence type="ECO:0000313" key="6">
    <source>
        <dbReference type="EMBL" id="KAF1950656.1"/>
    </source>
</evidence>
<evidence type="ECO:0000256" key="1">
    <source>
        <dbReference type="ARBA" id="ARBA00022741"/>
    </source>
</evidence>
<sequence>SLSALLNVLDGLASSKGRLLIMTTNHIERLDPALIRPSRVDMKVELHLANKDIINQLFYFLLYLGQEFMAKVPKLEFSLAKILSFLLVNKHSPYHAITNVAAWIEKLKEERTKLTRITSWALDNNNGFRDY</sequence>
<dbReference type="InterPro" id="IPR057495">
    <property type="entry name" value="AAA_lid_BCS1"/>
</dbReference>
<organism evidence="6 7">
    <name type="scientific">Byssothecium circinans</name>
    <dbReference type="NCBI Taxonomy" id="147558"/>
    <lineage>
        <taxon>Eukaryota</taxon>
        <taxon>Fungi</taxon>
        <taxon>Dikarya</taxon>
        <taxon>Ascomycota</taxon>
        <taxon>Pezizomycotina</taxon>
        <taxon>Dothideomycetes</taxon>
        <taxon>Pleosporomycetidae</taxon>
        <taxon>Pleosporales</taxon>
        <taxon>Massarineae</taxon>
        <taxon>Massarinaceae</taxon>
        <taxon>Byssothecium</taxon>
    </lineage>
</organism>
<dbReference type="PROSITE" id="PS00674">
    <property type="entry name" value="AAA"/>
    <property type="match status" value="1"/>
</dbReference>
<dbReference type="EMBL" id="ML977024">
    <property type="protein sequence ID" value="KAF1950656.1"/>
    <property type="molecule type" value="Genomic_DNA"/>
</dbReference>
<dbReference type="OrthoDB" id="10251412at2759"/>